<evidence type="ECO:0000256" key="4">
    <source>
        <dbReference type="SAM" id="MobiDB-lite"/>
    </source>
</evidence>
<dbReference type="PROSITE" id="PS00678">
    <property type="entry name" value="WD_REPEATS_1"/>
    <property type="match status" value="3"/>
</dbReference>
<gene>
    <name evidence="6" type="ORF">FRX31_014505</name>
</gene>
<dbReference type="InterPro" id="IPR019775">
    <property type="entry name" value="WD40_repeat_CS"/>
</dbReference>
<name>A0A7J6WG89_THATH</name>
<keyword evidence="2" id="KW-0677">Repeat</keyword>
<dbReference type="GO" id="GO:0017070">
    <property type="term" value="F:U6 snRNA binding"/>
    <property type="evidence" value="ECO:0007669"/>
    <property type="project" value="TreeGrafter"/>
</dbReference>
<dbReference type="SUPFAM" id="SSF158230">
    <property type="entry name" value="PRP4-like"/>
    <property type="match status" value="1"/>
</dbReference>
<feature type="domain" description="Pre-mRNA processing factor 4 (PRP4)-like" evidence="5">
    <location>
        <begin position="164"/>
        <end position="217"/>
    </location>
</feature>
<dbReference type="SMART" id="SM00500">
    <property type="entry name" value="SFM"/>
    <property type="match status" value="1"/>
</dbReference>
<dbReference type="FunFam" id="2.130.10.10:FF:000689">
    <property type="entry name" value="U4/U6 small nuclear ribonucleoprotein PRP4-like protein"/>
    <property type="match status" value="1"/>
</dbReference>
<feature type="region of interest" description="Disordered" evidence="4">
    <location>
        <begin position="1"/>
        <end position="31"/>
    </location>
</feature>
<dbReference type="InterPro" id="IPR036322">
    <property type="entry name" value="WD40_repeat_dom_sf"/>
</dbReference>
<dbReference type="InterPro" id="IPR015943">
    <property type="entry name" value="WD40/YVTN_repeat-like_dom_sf"/>
</dbReference>
<dbReference type="InterPro" id="IPR001680">
    <property type="entry name" value="WD40_rpt"/>
</dbReference>
<dbReference type="InterPro" id="IPR020472">
    <property type="entry name" value="WD40_PAC1"/>
</dbReference>
<feature type="compositionally biased region" description="Basic and acidic residues" evidence="4">
    <location>
        <begin position="135"/>
        <end position="145"/>
    </location>
</feature>
<dbReference type="GO" id="GO:0030621">
    <property type="term" value="F:U4 snRNA binding"/>
    <property type="evidence" value="ECO:0007669"/>
    <property type="project" value="TreeGrafter"/>
</dbReference>
<dbReference type="CDD" id="cd00200">
    <property type="entry name" value="WD40"/>
    <property type="match status" value="1"/>
</dbReference>
<dbReference type="Proteomes" id="UP000554482">
    <property type="component" value="Unassembled WGS sequence"/>
</dbReference>
<feature type="repeat" description="WD" evidence="3">
    <location>
        <begin position="551"/>
        <end position="582"/>
    </location>
</feature>
<sequence>MVQEEETPKNPSSAEELFPTPMPVDDQSSDSVVHIPDLQPAISLVPPVAVPIQTPQLPILHSVIPQPPIPPPAVPPIAPIPTISPVPRPLAPLPVRPPIRLPPKKDEENDSDSDSGHDESGPKRTASSMDYEVSEESKQAQERQEKAVQELLMKRRAYALAVPTNDSAVRARLRRLGEPITLFGEKEMERRDRLRMIMVKLDTEGQLERLLKAHEDEEAAVSAAAEEADGEGPQTYPFYTEGSNALLEARIDIAKYSIVRAALRLERARRRRDDPDEDLDAEMNWALRQAGDLALDCSEIGDDRPLTGCSFSHDGMKLATCAMSGAIKLWSMPQVTRVGTLKGHTERATDVAFSPVDNHIATASADHTAILWNPEGSMLTKFEGHLDRLARVAFHPSGKYLGTASFDKTWRLWDINTGIELLLQEGHSRSVYGICFNRDGSLAASCGLDALARVWDLRTGRSILALEGHVKPVFGVSFSPNGYHLATGGEDNTCRIWDLRKRKCIHIIPAHSNLISQVKFEPQEGYFLATASYDMTAKVWSARDFKPIKTLSGHESKVTALDIIGDGQCIATVAHDRTIKLWTCHSNGKEKSMDIDQ</sequence>
<evidence type="ECO:0000256" key="2">
    <source>
        <dbReference type="ARBA" id="ARBA00022737"/>
    </source>
</evidence>
<feature type="repeat" description="WD" evidence="3">
    <location>
        <begin position="466"/>
        <end position="507"/>
    </location>
</feature>
<feature type="region of interest" description="Disordered" evidence="4">
    <location>
        <begin position="85"/>
        <end position="145"/>
    </location>
</feature>
<dbReference type="Pfam" id="PF00400">
    <property type="entry name" value="WD40"/>
    <property type="match status" value="7"/>
</dbReference>
<dbReference type="PRINTS" id="PR00320">
    <property type="entry name" value="GPROTEINBRPT"/>
</dbReference>
<keyword evidence="6" id="KW-0687">Ribonucleoprotein</keyword>
<dbReference type="Pfam" id="PF08799">
    <property type="entry name" value="PRP4"/>
    <property type="match status" value="1"/>
</dbReference>
<feature type="repeat" description="WD" evidence="3">
    <location>
        <begin position="382"/>
        <end position="423"/>
    </location>
</feature>
<feature type="repeat" description="WD" evidence="3">
    <location>
        <begin position="341"/>
        <end position="373"/>
    </location>
</feature>
<protein>
    <submittedName>
        <fullName evidence="6">U4/U6 small nuclear ribonucleoprotein PRP4-like protein</fullName>
    </submittedName>
</protein>
<dbReference type="PROSITE" id="PS50082">
    <property type="entry name" value="WD_REPEATS_2"/>
    <property type="match status" value="6"/>
</dbReference>
<dbReference type="InterPro" id="IPR036285">
    <property type="entry name" value="PRP4-like_sf"/>
</dbReference>
<dbReference type="PROSITE" id="PS50294">
    <property type="entry name" value="WD_REPEATS_REGION"/>
    <property type="match status" value="6"/>
</dbReference>
<dbReference type="PANTHER" id="PTHR19846:SF0">
    <property type="entry name" value="PRE-MRNA PROCESSING FACTOR 4"/>
    <property type="match status" value="1"/>
</dbReference>
<dbReference type="GO" id="GO:0000398">
    <property type="term" value="P:mRNA splicing, via spliceosome"/>
    <property type="evidence" value="ECO:0007669"/>
    <property type="project" value="TreeGrafter"/>
</dbReference>
<evidence type="ECO:0000313" key="6">
    <source>
        <dbReference type="EMBL" id="KAF5195908.1"/>
    </source>
</evidence>
<dbReference type="GO" id="GO:0046540">
    <property type="term" value="C:U4/U6 x U5 tri-snRNP complex"/>
    <property type="evidence" value="ECO:0007669"/>
    <property type="project" value="TreeGrafter"/>
</dbReference>
<organism evidence="6 7">
    <name type="scientific">Thalictrum thalictroides</name>
    <name type="common">Rue-anemone</name>
    <name type="synonym">Anemone thalictroides</name>
    <dbReference type="NCBI Taxonomy" id="46969"/>
    <lineage>
        <taxon>Eukaryota</taxon>
        <taxon>Viridiplantae</taxon>
        <taxon>Streptophyta</taxon>
        <taxon>Embryophyta</taxon>
        <taxon>Tracheophyta</taxon>
        <taxon>Spermatophyta</taxon>
        <taxon>Magnoliopsida</taxon>
        <taxon>Ranunculales</taxon>
        <taxon>Ranunculaceae</taxon>
        <taxon>Thalictroideae</taxon>
        <taxon>Thalictrum</taxon>
    </lineage>
</organism>
<evidence type="ECO:0000259" key="5">
    <source>
        <dbReference type="SMART" id="SM00500"/>
    </source>
</evidence>
<dbReference type="Gene3D" id="4.10.280.110">
    <property type="entry name" value="Pre-mRNA processing factor 4 domain"/>
    <property type="match status" value="1"/>
</dbReference>
<dbReference type="EMBL" id="JABWDY010016706">
    <property type="protein sequence ID" value="KAF5195908.1"/>
    <property type="molecule type" value="Genomic_DNA"/>
</dbReference>
<dbReference type="SMART" id="SM00320">
    <property type="entry name" value="WD40"/>
    <property type="match status" value="7"/>
</dbReference>
<keyword evidence="1 3" id="KW-0853">WD repeat</keyword>
<feature type="repeat" description="WD" evidence="3">
    <location>
        <begin position="508"/>
        <end position="550"/>
    </location>
</feature>
<dbReference type="OrthoDB" id="540662at2759"/>
<feature type="repeat" description="WD" evidence="3">
    <location>
        <begin position="424"/>
        <end position="465"/>
    </location>
</feature>
<evidence type="ECO:0000256" key="3">
    <source>
        <dbReference type="PROSITE-ProRule" id="PRU00221"/>
    </source>
</evidence>
<evidence type="ECO:0000256" key="1">
    <source>
        <dbReference type="ARBA" id="ARBA00022574"/>
    </source>
</evidence>
<dbReference type="Gene3D" id="2.130.10.10">
    <property type="entry name" value="YVTN repeat-like/Quinoprotein amine dehydrogenase"/>
    <property type="match status" value="2"/>
</dbReference>
<reference evidence="6 7" key="1">
    <citation type="submission" date="2020-06" db="EMBL/GenBank/DDBJ databases">
        <title>Transcriptomic and genomic resources for Thalictrum thalictroides and T. hernandezii: Facilitating candidate gene discovery in an emerging model plant lineage.</title>
        <authorList>
            <person name="Arias T."/>
            <person name="Riano-Pachon D.M."/>
            <person name="Di Stilio V.S."/>
        </authorList>
    </citation>
    <scope>NUCLEOTIDE SEQUENCE [LARGE SCALE GENOMIC DNA]</scope>
    <source>
        <strain evidence="7">cv. WT478/WT964</strain>
        <tissue evidence="6">Leaves</tissue>
    </source>
</reference>
<accession>A0A7J6WG89</accession>
<feature type="compositionally biased region" description="Pro residues" evidence="4">
    <location>
        <begin position="85"/>
        <end position="101"/>
    </location>
</feature>
<comment type="caution">
    <text evidence="6">The sequence shown here is derived from an EMBL/GenBank/DDBJ whole genome shotgun (WGS) entry which is preliminary data.</text>
</comment>
<dbReference type="PANTHER" id="PTHR19846">
    <property type="entry name" value="WD40 REPEAT PROTEIN"/>
    <property type="match status" value="1"/>
</dbReference>
<keyword evidence="7" id="KW-1185">Reference proteome</keyword>
<proteinExistence type="predicted"/>
<evidence type="ECO:0000313" key="7">
    <source>
        <dbReference type="Proteomes" id="UP000554482"/>
    </source>
</evidence>
<dbReference type="AlphaFoldDB" id="A0A7J6WG89"/>
<dbReference type="SUPFAM" id="SSF50978">
    <property type="entry name" value="WD40 repeat-like"/>
    <property type="match status" value="1"/>
</dbReference>
<dbReference type="InterPro" id="IPR014906">
    <property type="entry name" value="PRP4-like"/>
</dbReference>